<gene>
    <name evidence="1" type="ORF">C5167_008082</name>
</gene>
<evidence type="ECO:0000313" key="2">
    <source>
        <dbReference type="Proteomes" id="UP000316621"/>
    </source>
</evidence>
<dbReference type="EMBL" id="CM010720">
    <property type="protein sequence ID" value="RZC64398.1"/>
    <property type="molecule type" value="Genomic_DNA"/>
</dbReference>
<sequence length="76" mass="8585">MVNEIGAIDDDLGFLEEESGSISYSSIKLMMFELVEEEGNFRMGVIAELQVMMATDMLVQFRTTGGQCWQVTRKNI</sequence>
<reference evidence="1 2" key="1">
    <citation type="journal article" date="2018" name="Science">
        <title>The opium poppy genome and morphinan production.</title>
        <authorList>
            <person name="Guo L."/>
            <person name="Winzer T."/>
            <person name="Yang X."/>
            <person name="Li Y."/>
            <person name="Ning Z."/>
            <person name="He Z."/>
            <person name="Teodor R."/>
            <person name="Lu Y."/>
            <person name="Bowser T.A."/>
            <person name="Graham I.A."/>
            <person name="Ye K."/>
        </authorList>
    </citation>
    <scope>NUCLEOTIDE SEQUENCE [LARGE SCALE GENOMIC DNA]</scope>
    <source>
        <strain evidence="2">cv. HN1</strain>
        <tissue evidence="1">Leaves</tissue>
    </source>
</reference>
<name>A0A4Y7JXA0_PAPSO</name>
<dbReference type="Gramene" id="RZC64398">
    <property type="protein sequence ID" value="RZC64398"/>
    <property type="gene ID" value="C5167_008082"/>
</dbReference>
<dbReference type="AlphaFoldDB" id="A0A4Y7JXA0"/>
<protein>
    <submittedName>
        <fullName evidence="1">Uncharacterized protein</fullName>
    </submittedName>
</protein>
<evidence type="ECO:0000313" key="1">
    <source>
        <dbReference type="EMBL" id="RZC64398.1"/>
    </source>
</evidence>
<keyword evidence="2" id="KW-1185">Reference proteome</keyword>
<dbReference type="Proteomes" id="UP000316621">
    <property type="component" value="Chromosome 6"/>
</dbReference>
<organism evidence="1 2">
    <name type="scientific">Papaver somniferum</name>
    <name type="common">Opium poppy</name>
    <dbReference type="NCBI Taxonomy" id="3469"/>
    <lineage>
        <taxon>Eukaryota</taxon>
        <taxon>Viridiplantae</taxon>
        <taxon>Streptophyta</taxon>
        <taxon>Embryophyta</taxon>
        <taxon>Tracheophyta</taxon>
        <taxon>Spermatophyta</taxon>
        <taxon>Magnoliopsida</taxon>
        <taxon>Ranunculales</taxon>
        <taxon>Papaveraceae</taxon>
        <taxon>Papaveroideae</taxon>
        <taxon>Papaver</taxon>
    </lineage>
</organism>
<proteinExistence type="predicted"/>
<accession>A0A4Y7JXA0</accession>